<dbReference type="GeneID" id="66100220"/>
<keyword evidence="2" id="KW-1185">Reference proteome</keyword>
<dbReference type="EMBL" id="MU250568">
    <property type="protein sequence ID" value="KAG7440695.1"/>
    <property type="molecule type" value="Genomic_DNA"/>
</dbReference>
<dbReference type="Proteomes" id="UP000812287">
    <property type="component" value="Unassembled WGS sequence"/>
</dbReference>
<reference evidence="1" key="1">
    <citation type="submission" date="2020-11" db="EMBL/GenBank/DDBJ databases">
        <title>Adaptations for nitrogen fixation in a non-lichenized fungal sporocarp promotes dispersal by wood-feeding termites.</title>
        <authorList>
            <consortium name="DOE Joint Genome Institute"/>
            <person name="Koch R.A."/>
            <person name="Yoon G."/>
            <person name="Arayal U."/>
            <person name="Lail K."/>
            <person name="Amirebrahimi M."/>
            <person name="Labutti K."/>
            <person name="Lipzen A."/>
            <person name="Riley R."/>
            <person name="Barry K."/>
            <person name="Henrissat B."/>
            <person name="Grigoriev I.V."/>
            <person name="Herr J.R."/>
            <person name="Aime M.C."/>
        </authorList>
    </citation>
    <scope>NUCLEOTIDE SEQUENCE</scope>
    <source>
        <strain evidence="1">MCA 3950</strain>
    </source>
</reference>
<dbReference type="RefSeq" id="XP_043034195.1">
    <property type="nucleotide sequence ID" value="XM_043177933.1"/>
</dbReference>
<name>A0A9P7VHK7_9AGAR</name>
<organism evidence="1 2">
    <name type="scientific">Guyanagaster necrorhizus</name>
    <dbReference type="NCBI Taxonomy" id="856835"/>
    <lineage>
        <taxon>Eukaryota</taxon>
        <taxon>Fungi</taxon>
        <taxon>Dikarya</taxon>
        <taxon>Basidiomycota</taxon>
        <taxon>Agaricomycotina</taxon>
        <taxon>Agaricomycetes</taxon>
        <taxon>Agaricomycetidae</taxon>
        <taxon>Agaricales</taxon>
        <taxon>Marasmiineae</taxon>
        <taxon>Physalacriaceae</taxon>
        <taxon>Guyanagaster</taxon>
    </lineage>
</organism>
<gene>
    <name evidence="1" type="ORF">BT62DRAFT_1012469</name>
</gene>
<accession>A0A9P7VHK7</accession>
<comment type="caution">
    <text evidence="1">The sequence shown here is derived from an EMBL/GenBank/DDBJ whole genome shotgun (WGS) entry which is preliminary data.</text>
</comment>
<proteinExistence type="predicted"/>
<evidence type="ECO:0000313" key="2">
    <source>
        <dbReference type="Proteomes" id="UP000812287"/>
    </source>
</evidence>
<sequence length="158" mass="17394">MRREWFSPRTTQAAGMKVYINTTQYVCCFFSAYPSAEYSTAVMKCLNVVAEVMDLPGRRRTGRELPLSELPFPFSGFAPVSSVPPAMFYGNVPATTANYGFPTFSGSQVPFANRSIGEVYAPCYNYAPAAYNYWAPYEVAPRAFVGEPFMSGNHALGG</sequence>
<protein>
    <submittedName>
        <fullName evidence="1">Uncharacterized protein</fullName>
    </submittedName>
</protein>
<evidence type="ECO:0000313" key="1">
    <source>
        <dbReference type="EMBL" id="KAG7440695.1"/>
    </source>
</evidence>
<dbReference type="AlphaFoldDB" id="A0A9P7VHK7"/>